<feature type="domain" description="HTH araC/xylS-type" evidence="4">
    <location>
        <begin position="198"/>
        <end position="296"/>
    </location>
</feature>
<dbReference type="InterPro" id="IPR003313">
    <property type="entry name" value="AraC-bd"/>
</dbReference>
<dbReference type="PRINTS" id="PR00032">
    <property type="entry name" value="HTHARAC"/>
</dbReference>
<dbReference type="PROSITE" id="PS01124">
    <property type="entry name" value="HTH_ARAC_FAMILY_2"/>
    <property type="match status" value="1"/>
</dbReference>
<dbReference type="InterPro" id="IPR014710">
    <property type="entry name" value="RmlC-like_jellyroll"/>
</dbReference>
<keyword evidence="1" id="KW-0805">Transcription regulation</keyword>
<dbReference type="SMART" id="SM00342">
    <property type="entry name" value="HTH_ARAC"/>
    <property type="match status" value="1"/>
</dbReference>
<dbReference type="Pfam" id="PF12833">
    <property type="entry name" value="HTH_18"/>
    <property type="match status" value="1"/>
</dbReference>
<organism evidence="5 6">
    <name type="scientific">Hymenobacter aranciens</name>
    <dbReference type="NCBI Taxonomy" id="3063996"/>
    <lineage>
        <taxon>Bacteria</taxon>
        <taxon>Pseudomonadati</taxon>
        <taxon>Bacteroidota</taxon>
        <taxon>Cytophagia</taxon>
        <taxon>Cytophagales</taxon>
        <taxon>Hymenobacteraceae</taxon>
        <taxon>Hymenobacter</taxon>
    </lineage>
</organism>
<gene>
    <name evidence="5" type="ORF">Q5H93_17670</name>
</gene>
<dbReference type="PANTHER" id="PTHR43280:SF32">
    <property type="entry name" value="TRANSCRIPTIONAL REGULATORY PROTEIN"/>
    <property type="match status" value="1"/>
</dbReference>
<dbReference type="PANTHER" id="PTHR43280">
    <property type="entry name" value="ARAC-FAMILY TRANSCRIPTIONAL REGULATOR"/>
    <property type="match status" value="1"/>
</dbReference>
<dbReference type="Gene3D" id="2.60.120.10">
    <property type="entry name" value="Jelly Rolls"/>
    <property type="match status" value="1"/>
</dbReference>
<evidence type="ECO:0000313" key="5">
    <source>
        <dbReference type="EMBL" id="MDO7876578.1"/>
    </source>
</evidence>
<dbReference type="Pfam" id="PF02311">
    <property type="entry name" value="AraC_binding"/>
    <property type="match status" value="1"/>
</dbReference>
<dbReference type="RefSeq" id="WP_305007948.1">
    <property type="nucleotide sequence ID" value="NZ_JAUQSY010000012.1"/>
</dbReference>
<comment type="caution">
    <text evidence="5">The sequence shown here is derived from an EMBL/GenBank/DDBJ whole genome shotgun (WGS) entry which is preliminary data.</text>
</comment>
<keyword evidence="6" id="KW-1185">Reference proteome</keyword>
<accession>A0ABT9BFY6</accession>
<evidence type="ECO:0000259" key="4">
    <source>
        <dbReference type="PROSITE" id="PS01124"/>
    </source>
</evidence>
<dbReference type="SUPFAM" id="SSF46689">
    <property type="entry name" value="Homeodomain-like"/>
    <property type="match status" value="1"/>
</dbReference>
<protein>
    <submittedName>
        <fullName evidence="5">Helix-turn-helix domain-containing protein</fullName>
    </submittedName>
</protein>
<dbReference type="SUPFAM" id="SSF51215">
    <property type="entry name" value="Regulatory protein AraC"/>
    <property type="match status" value="1"/>
</dbReference>
<keyword evidence="3" id="KW-0804">Transcription</keyword>
<evidence type="ECO:0000313" key="6">
    <source>
        <dbReference type="Proteomes" id="UP001176429"/>
    </source>
</evidence>
<dbReference type="InterPro" id="IPR018060">
    <property type="entry name" value="HTH_AraC"/>
</dbReference>
<dbReference type="InterPro" id="IPR037923">
    <property type="entry name" value="HTH-like"/>
</dbReference>
<evidence type="ECO:0000256" key="1">
    <source>
        <dbReference type="ARBA" id="ARBA00023015"/>
    </source>
</evidence>
<dbReference type="EMBL" id="JAUQSY010000012">
    <property type="protein sequence ID" value="MDO7876578.1"/>
    <property type="molecule type" value="Genomic_DNA"/>
</dbReference>
<keyword evidence="2" id="KW-0238">DNA-binding</keyword>
<dbReference type="InterPro" id="IPR009057">
    <property type="entry name" value="Homeodomain-like_sf"/>
</dbReference>
<evidence type="ECO:0000256" key="2">
    <source>
        <dbReference type="ARBA" id="ARBA00023125"/>
    </source>
</evidence>
<dbReference type="InterPro" id="IPR020449">
    <property type="entry name" value="Tscrpt_reg_AraC-type_HTH"/>
</dbReference>
<reference evidence="5" key="1">
    <citation type="submission" date="2023-07" db="EMBL/GenBank/DDBJ databases">
        <authorList>
            <person name="Kim M.K."/>
        </authorList>
    </citation>
    <scope>NUCLEOTIDE SEQUENCE</scope>
    <source>
        <strain evidence="5">ASUV-10-1</strain>
    </source>
</reference>
<sequence>MPPILTHDTAAFHRAYVQPAAAPALLHPGFERFFAVRLEEMYQLMRLPVPPTRTSAHLLLLLTAGAGRMSVGHETYVLSPGDCLLVPAGQVLAFGEVAPHAGYLCSFHPDFFQGRITHGALPGEFDFLRVWGAPYFPASSGVAASVRPLLEKLRAEYAAGGLAAVGLLQAYLAALLCELNRAYQPAPAAGGRAAQLANQFRERLLAQFRQEHRVAAYAAQLHVSPNHLNKAVKASTGKSPGRWIDETIILEAKVLLHHSHRSVADVAADVGLVDASYFSRLFRKYEGLTPLEFRRRIETS</sequence>
<evidence type="ECO:0000256" key="3">
    <source>
        <dbReference type="ARBA" id="ARBA00023163"/>
    </source>
</evidence>
<dbReference type="Proteomes" id="UP001176429">
    <property type="component" value="Unassembled WGS sequence"/>
</dbReference>
<dbReference type="Gene3D" id="1.10.10.60">
    <property type="entry name" value="Homeodomain-like"/>
    <property type="match status" value="1"/>
</dbReference>
<proteinExistence type="predicted"/>
<name>A0ABT9BFY6_9BACT</name>